<name>A0A067RC08_ZOONE</name>
<protein>
    <submittedName>
        <fullName evidence="1">Uncharacterized protein</fullName>
    </submittedName>
</protein>
<dbReference type="AlphaFoldDB" id="A0A067RC08"/>
<organism evidence="1 2">
    <name type="scientific">Zootermopsis nevadensis</name>
    <name type="common">Dampwood termite</name>
    <dbReference type="NCBI Taxonomy" id="136037"/>
    <lineage>
        <taxon>Eukaryota</taxon>
        <taxon>Metazoa</taxon>
        <taxon>Ecdysozoa</taxon>
        <taxon>Arthropoda</taxon>
        <taxon>Hexapoda</taxon>
        <taxon>Insecta</taxon>
        <taxon>Pterygota</taxon>
        <taxon>Neoptera</taxon>
        <taxon>Polyneoptera</taxon>
        <taxon>Dictyoptera</taxon>
        <taxon>Blattodea</taxon>
        <taxon>Blattoidea</taxon>
        <taxon>Termitoidae</taxon>
        <taxon>Termopsidae</taxon>
        <taxon>Zootermopsis</taxon>
    </lineage>
</organism>
<dbReference type="Proteomes" id="UP000027135">
    <property type="component" value="Unassembled WGS sequence"/>
</dbReference>
<sequence>MKPVYRQHPGSNFSLIISCPDKRLSWFYSGKCEHSPFHLTLLYTTRATGTTLLNSLRISRLVTATFLSDFRNTNIGNDENRTRQFFRAHTLVLDMKIEGQQDQSKTMLGPEGIDMMTKA</sequence>
<gene>
    <name evidence="1" type="ORF">L798_09650</name>
</gene>
<reference evidence="1 2" key="1">
    <citation type="journal article" date="2014" name="Nat. Commun.">
        <title>Molecular traces of alternative social organization in a termite genome.</title>
        <authorList>
            <person name="Terrapon N."/>
            <person name="Li C."/>
            <person name="Robertson H.M."/>
            <person name="Ji L."/>
            <person name="Meng X."/>
            <person name="Booth W."/>
            <person name="Chen Z."/>
            <person name="Childers C.P."/>
            <person name="Glastad K.M."/>
            <person name="Gokhale K."/>
            <person name="Gowin J."/>
            <person name="Gronenberg W."/>
            <person name="Hermansen R.A."/>
            <person name="Hu H."/>
            <person name="Hunt B.G."/>
            <person name="Huylmans A.K."/>
            <person name="Khalil S.M."/>
            <person name="Mitchell R.D."/>
            <person name="Munoz-Torres M.C."/>
            <person name="Mustard J.A."/>
            <person name="Pan H."/>
            <person name="Reese J.T."/>
            <person name="Scharf M.E."/>
            <person name="Sun F."/>
            <person name="Vogel H."/>
            <person name="Xiao J."/>
            <person name="Yang W."/>
            <person name="Yang Z."/>
            <person name="Yang Z."/>
            <person name="Zhou J."/>
            <person name="Zhu J."/>
            <person name="Brent C.S."/>
            <person name="Elsik C.G."/>
            <person name="Goodisman M.A."/>
            <person name="Liberles D.A."/>
            <person name="Roe R.M."/>
            <person name="Vargo E.L."/>
            <person name="Vilcinskas A."/>
            <person name="Wang J."/>
            <person name="Bornberg-Bauer E."/>
            <person name="Korb J."/>
            <person name="Zhang G."/>
            <person name="Liebig J."/>
        </authorList>
    </citation>
    <scope>NUCLEOTIDE SEQUENCE [LARGE SCALE GENOMIC DNA]</scope>
    <source>
        <tissue evidence="1">Whole organism</tissue>
    </source>
</reference>
<keyword evidence="2" id="KW-1185">Reference proteome</keyword>
<dbReference type="EMBL" id="KK852804">
    <property type="protein sequence ID" value="KDR16233.1"/>
    <property type="molecule type" value="Genomic_DNA"/>
</dbReference>
<dbReference type="PROSITE" id="PS51257">
    <property type="entry name" value="PROKAR_LIPOPROTEIN"/>
    <property type="match status" value="1"/>
</dbReference>
<proteinExistence type="predicted"/>
<dbReference type="InParanoid" id="A0A067RC08"/>
<evidence type="ECO:0000313" key="1">
    <source>
        <dbReference type="EMBL" id="KDR16233.1"/>
    </source>
</evidence>
<evidence type="ECO:0000313" key="2">
    <source>
        <dbReference type="Proteomes" id="UP000027135"/>
    </source>
</evidence>
<accession>A0A067RC08</accession>